<comment type="caution">
    <text evidence="3">The sequence shown here is derived from an EMBL/GenBank/DDBJ whole genome shotgun (WGS) entry which is preliminary data.</text>
</comment>
<keyword evidence="4" id="KW-1185">Reference proteome</keyword>
<sequence length="214" mass="22944">TQQPRTKAPSAPAAVPRLSSSPLSALLSRSGVQHPHPSPLSQICEHGLSSCAEERATELVRGPWLCGSADQNADGVEAQAAPHSGASARCLHARSGASPLGEQLVHPVSVGCSPKIWAQERRESGSAPPSRRCALLRCSTHLLPPALQAIHPLRSRRTQSDMSGLFVWILETNIITIDFICALVWKDARQGSLLMEPNTCEPSTCACCMAWLYL</sequence>
<evidence type="ECO:0000313" key="4">
    <source>
        <dbReference type="Proteomes" id="UP000324897"/>
    </source>
</evidence>
<name>A0A5J9TR96_9POAL</name>
<proteinExistence type="predicted"/>
<dbReference type="Proteomes" id="UP000324897">
    <property type="component" value="Unassembled WGS sequence"/>
</dbReference>
<feature type="compositionally biased region" description="Low complexity" evidence="1">
    <location>
        <begin position="8"/>
        <end position="22"/>
    </location>
</feature>
<evidence type="ECO:0000256" key="1">
    <source>
        <dbReference type="SAM" id="MobiDB-lite"/>
    </source>
</evidence>
<dbReference type="Gramene" id="TVU13886">
    <property type="protein sequence ID" value="TVU13886"/>
    <property type="gene ID" value="EJB05_37319"/>
</dbReference>
<reference evidence="3 4" key="1">
    <citation type="journal article" date="2019" name="Sci. Rep.">
        <title>A high-quality genome of Eragrostis curvula grass provides insights into Poaceae evolution and supports new strategies to enhance forage quality.</title>
        <authorList>
            <person name="Carballo J."/>
            <person name="Santos B.A.C.M."/>
            <person name="Zappacosta D."/>
            <person name="Garbus I."/>
            <person name="Selva J.P."/>
            <person name="Gallo C.A."/>
            <person name="Diaz A."/>
            <person name="Albertini E."/>
            <person name="Caccamo M."/>
            <person name="Echenique V."/>
        </authorList>
    </citation>
    <scope>NUCLEOTIDE SEQUENCE [LARGE SCALE GENOMIC DNA]</scope>
    <source>
        <strain evidence="4">cv. Victoria</strain>
        <tissue evidence="3">Leaf</tissue>
    </source>
</reference>
<keyword evidence="2" id="KW-1133">Transmembrane helix</keyword>
<organism evidence="3 4">
    <name type="scientific">Eragrostis curvula</name>
    <name type="common">weeping love grass</name>
    <dbReference type="NCBI Taxonomy" id="38414"/>
    <lineage>
        <taxon>Eukaryota</taxon>
        <taxon>Viridiplantae</taxon>
        <taxon>Streptophyta</taxon>
        <taxon>Embryophyta</taxon>
        <taxon>Tracheophyta</taxon>
        <taxon>Spermatophyta</taxon>
        <taxon>Magnoliopsida</taxon>
        <taxon>Liliopsida</taxon>
        <taxon>Poales</taxon>
        <taxon>Poaceae</taxon>
        <taxon>PACMAD clade</taxon>
        <taxon>Chloridoideae</taxon>
        <taxon>Eragrostideae</taxon>
        <taxon>Eragrostidinae</taxon>
        <taxon>Eragrostis</taxon>
    </lineage>
</organism>
<gene>
    <name evidence="3" type="ORF">EJB05_37319</name>
</gene>
<feature type="transmembrane region" description="Helical" evidence="2">
    <location>
        <begin position="165"/>
        <end position="185"/>
    </location>
</feature>
<protein>
    <submittedName>
        <fullName evidence="3">Uncharacterized protein</fullName>
    </submittedName>
</protein>
<feature type="non-terminal residue" evidence="3">
    <location>
        <position position="1"/>
    </location>
</feature>
<feature type="region of interest" description="Disordered" evidence="1">
    <location>
        <begin position="1"/>
        <end position="22"/>
    </location>
</feature>
<keyword evidence="2" id="KW-0812">Transmembrane</keyword>
<dbReference type="EMBL" id="RWGY01000031">
    <property type="protein sequence ID" value="TVU13886.1"/>
    <property type="molecule type" value="Genomic_DNA"/>
</dbReference>
<dbReference type="AlphaFoldDB" id="A0A5J9TR96"/>
<accession>A0A5J9TR96</accession>
<keyword evidence="2" id="KW-0472">Membrane</keyword>
<evidence type="ECO:0000313" key="3">
    <source>
        <dbReference type="EMBL" id="TVU13886.1"/>
    </source>
</evidence>
<evidence type="ECO:0000256" key="2">
    <source>
        <dbReference type="SAM" id="Phobius"/>
    </source>
</evidence>